<organism evidence="1 2">
    <name type="scientific">Ekhidna lutea</name>
    <dbReference type="NCBI Taxonomy" id="447679"/>
    <lineage>
        <taxon>Bacteria</taxon>
        <taxon>Pseudomonadati</taxon>
        <taxon>Bacteroidota</taxon>
        <taxon>Cytophagia</taxon>
        <taxon>Cytophagales</taxon>
        <taxon>Reichenbachiellaceae</taxon>
        <taxon>Ekhidna</taxon>
    </lineage>
</organism>
<dbReference type="RefSeq" id="WP_089354873.1">
    <property type="nucleotide sequence ID" value="NZ_FZPD01000001.1"/>
</dbReference>
<proteinExistence type="predicted"/>
<name>A0A239ECU4_EKHLU</name>
<evidence type="ECO:0000313" key="2">
    <source>
        <dbReference type="Proteomes" id="UP000198393"/>
    </source>
</evidence>
<dbReference type="AlphaFoldDB" id="A0A239ECU4"/>
<protein>
    <submittedName>
        <fullName evidence="1">Uncharacterized protein</fullName>
    </submittedName>
</protein>
<keyword evidence="2" id="KW-1185">Reference proteome</keyword>
<gene>
    <name evidence="1" type="ORF">SAMN05421640_0081</name>
</gene>
<dbReference type="Proteomes" id="UP000198393">
    <property type="component" value="Unassembled WGS sequence"/>
</dbReference>
<sequence length="231" mass="26013">MKNLLITFSVIISSILPACDTTLSFDERGIMIVEVVNNGTPQSDVDLTLYRTVDDWAFDENRLGVYKTSENGAVAIPRLDAGEYYIDAVFDNLNNWQTPYALYVEDGTIYHNGVEIHETVDGYISNAEGIAWSISQVLDENGDPHSSRECEINDIVMFTRAGAYERTDINDDCGTSFVEGSWWGVGTDELWLLLDEGATVIPTTVTSLSYSSFRLTYFIDSEWLTYVFERQ</sequence>
<accession>A0A239ECU4</accession>
<dbReference type="EMBL" id="FZPD01000001">
    <property type="protein sequence ID" value="SNS42427.1"/>
    <property type="molecule type" value="Genomic_DNA"/>
</dbReference>
<reference evidence="1 2" key="1">
    <citation type="submission" date="2017-06" db="EMBL/GenBank/DDBJ databases">
        <authorList>
            <person name="Kim H.J."/>
            <person name="Triplett B.A."/>
        </authorList>
    </citation>
    <scope>NUCLEOTIDE SEQUENCE [LARGE SCALE GENOMIC DNA]</scope>
    <source>
        <strain evidence="1 2">DSM 19307</strain>
    </source>
</reference>
<evidence type="ECO:0000313" key="1">
    <source>
        <dbReference type="EMBL" id="SNS42427.1"/>
    </source>
</evidence>